<dbReference type="InterPro" id="IPR051258">
    <property type="entry name" value="Diverse_Substrate_Transporter"/>
</dbReference>
<dbReference type="GO" id="GO:0005886">
    <property type="term" value="C:plasma membrane"/>
    <property type="evidence" value="ECO:0007669"/>
    <property type="project" value="UniProtKB-SubCell"/>
</dbReference>
<feature type="transmembrane region" description="Helical" evidence="7">
    <location>
        <begin position="21"/>
        <end position="42"/>
    </location>
</feature>
<accession>A0A9D0ZYL0</accession>
<proteinExistence type="inferred from homology"/>
<dbReference type="PANTHER" id="PTHR42920">
    <property type="entry name" value="OS03G0707200 PROTEIN-RELATED"/>
    <property type="match status" value="1"/>
</dbReference>
<feature type="transmembrane region" description="Helical" evidence="7">
    <location>
        <begin position="137"/>
        <end position="156"/>
    </location>
</feature>
<reference evidence="9" key="1">
    <citation type="submission" date="2020-10" db="EMBL/GenBank/DDBJ databases">
        <authorList>
            <person name="Gilroy R."/>
        </authorList>
    </citation>
    <scope>NUCLEOTIDE SEQUENCE</scope>
    <source>
        <strain evidence="9">ChiGjej1B1-2707</strain>
    </source>
</reference>
<dbReference type="Proteomes" id="UP000824261">
    <property type="component" value="Unassembled WGS sequence"/>
</dbReference>
<dbReference type="SUPFAM" id="SSF103481">
    <property type="entry name" value="Multidrug resistance efflux transporter EmrE"/>
    <property type="match status" value="1"/>
</dbReference>
<keyword evidence="4 7" id="KW-0812">Transmembrane</keyword>
<feature type="transmembrane region" description="Helical" evidence="7">
    <location>
        <begin position="162"/>
        <end position="180"/>
    </location>
</feature>
<dbReference type="Pfam" id="PF00892">
    <property type="entry name" value="EamA"/>
    <property type="match status" value="1"/>
</dbReference>
<dbReference type="EMBL" id="DVGB01000004">
    <property type="protein sequence ID" value="HIR00717.1"/>
    <property type="molecule type" value="Genomic_DNA"/>
</dbReference>
<evidence type="ECO:0000256" key="7">
    <source>
        <dbReference type="SAM" id="Phobius"/>
    </source>
</evidence>
<dbReference type="InterPro" id="IPR037185">
    <property type="entry name" value="EmrE-like"/>
</dbReference>
<keyword evidence="6 7" id="KW-0472">Membrane</keyword>
<evidence type="ECO:0000313" key="10">
    <source>
        <dbReference type="Proteomes" id="UP000824261"/>
    </source>
</evidence>
<evidence type="ECO:0000256" key="5">
    <source>
        <dbReference type="ARBA" id="ARBA00022989"/>
    </source>
</evidence>
<evidence type="ECO:0000256" key="1">
    <source>
        <dbReference type="ARBA" id="ARBA00004651"/>
    </source>
</evidence>
<evidence type="ECO:0000256" key="3">
    <source>
        <dbReference type="ARBA" id="ARBA00022475"/>
    </source>
</evidence>
<evidence type="ECO:0000256" key="2">
    <source>
        <dbReference type="ARBA" id="ARBA00007362"/>
    </source>
</evidence>
<evidence type="ECO:0000313" key="9">
    <source>
        <dbReference type="EMBL" id="HIR00717.1"/>
    </source>
</evidence>
<sequence length="222" mass="23955">MSNESATIARGSSRQMNGFQANLCLLCVTLCWSTEAIIFAAIPDSVSSFATTCISAFIGATLLLLVFNRRIVSALRADRLRLVRRCVVLGVLNFVLNIGYIEGLRYLNVATGAFGCIATAVFVPLLLLAFRRKVSTITWISAGLIAVGATLVISNTAEPEDFRGLAILAGACLVNACYIVKLSDYAREHDPFAVAALYLVVVCLVSFVAWWFVDPGVVFTFA</sequence>
<organism evidence="9 10">
    <name type="scientific">Candidatus Aveggerthella stercoripullorum</name>
    <dbReference type="NCBI Taxonomy" id="2840688"/>
    <lineage>
        <taxon>Bacteria</taxon>
        <taxon>Bacillati</taxon>
        <taxon>Actinomycetota</taxon>
        <taxon>Coriobacteriia</taxon>
        <taxon>Eggerthellales</taxon>
        <taxon>Eggerthellaceae</taxon>
        <taxon>Eggerthellaceae incertae sedis</taxon>
        <taxon>Candidatus Aveggerthella</taxon>
    </lineage>
</organism>
<feature type="domain" description="EamA" evidence="8">
    <location>
        <begin position="22"/>
        <end position="153"/>
    </location>
</feature>
<evidence type="ECO:0000256" key="6">
    <source>
        <dbReference type="ARBA" id="ARBA00023136"/>
    </source>
</evidence>
<evidence type="ECO:0000259" key="8">
    <source>
        <dbReference type="Pfam" id="PF00892"/>
    </source>
</evidence>
<comment type="subcellular location">
    <subcellularLocation>
        <location evidence="1">Cell membrane</location>
        <topology evidence="1">Multi-pass membrane protein</topology>
    </subcellularLocation>
</comment>
<dbReference type="PANTHER" id="PTHR42920:SF5">
    <property type="entry name" value="EAMA DOMAIN-CONTAINING PROTEIN"/>
    <property type="match status" value="1"/>
</dbReference>
<feature type="transmembrane region" description="Helical" evidence="7">
    <location>
        <begin position="107"/>
        <end position="130"/>
    </location>
</feature>
<keyword evidence="5 7" id="KW-1133">Transmembrane helix</keyword>
<comment type="caution">
    <text evidence="9">The sequence shown here is derived from an EMBL/GenBank/DDBJ whole genome shotgun (WGS) entry which is preliminary data.</text>
</comment>
<dbReference type="AlphaFoldDB" id="A0A9D0ZYL0"/>
<reference evidence="9" key="2">
    <citation type="journal article" date="2021" name="PeerJ">
        <title>Extensive microbial diversity within the chicken gut microbiome revealed by metagenomics and culture.</title>
        <authorList>
            <person name="Gilroy R."/>
            <person name="Ravi A."/>
            <person name="Getino M."/>
            <person name="Pursley I."/>
            <person name="Horton D.L."/>
            <person name="Alikhan N.F."/>
            <person name="Baker D."/>
            <person name="Gharbi K."/>
            <person name="Hall N."/>
            <person name="Watson M."/>
            <person name="Adriaenssens E.M."/>
            <person name="Foster-Nyarko E."/>
            <person name="Jarju S."/>
            <person name="Secka A."/>
            <person name="Antonio M."/>
            <person name="Oren A."/>
            <person name="Chaudhuri R.R."/>
            <person name="La Ragione R."/>
            <person name="Hildebrand F."/>
            <person name="Pallen M.J."/>
        </authorList>
    </citation>
    <scope>NUCLEOTIDE SEQUENCE</scope>
    <source>
        <strain evidence="9">ChiGjej1B1-2707</strain>
    </source>
</reference>
<name>A0A9D0ZYL0_9ACTN</name>
<keyword evidence="3" id="KW-1003">Cell membrane</keyword>
<evidence type="ECO:0000256" key="4">
    <source>
        <dbReference type="ARBA" id="ARBA00022692"/>
    </source>
</evidence>
<comment type="similarity">
    <text evidence="2">Belongs to the EamA transporter family.</text>
</comment>
<feature type="transmembrane region" description="Helical" evidence="7">
    <location>
        <begin position="192"/>
        <end position="213"/>
    </location>
</feature>
<feature type="transmembrane region" description="Helical" evidence="7">
    <location>
        <begin position="82"/>
        <end position="101"/>
    </location>
</feature>
<protein>
    <submittedName>
        <fullName evidence="9">DMT family transporter</fullName>
    </submittedName>
</protein>
<feature type="transmembrane region" description="Helical" evidence="7">
    <location>
        <begin position="48"/>
        <end position="67"/>
    </location>
</feature>
<gene>
    <name evidence="9" type="ORF">IAA69_00340</name>
</gene>
<dbReference type="InterPro" id="IPR000620">
    <property type="entry name" value="EamA_dom"/>
</dbReference>